<dbReference type="InterPro" id="IPR027417">
    <property type="entry name" value="P-loop_NTPase"/>
</dbReference>
<dbReference type="SUPFAM" id="SSF52540">
    <property type="entry name" value="P-loop containing nucleoside triphosphate hydrolases"/>
    <property type="match status" value="1"/>
</dbReference>
<comment type="caution">
    <text evidence="1">The sequence shown here is derived from an EMBL/GenBank/DDBJ whole genome shotgun (WGS) entry which is preliminary data.</text>
</comment>
<reference evidence="1" key="1">
    <citation type="submission" date="2020-11" db="EMBL/GenBank/DDBJ databases">
        <authorList>
            <consortium name="DOE Joint Genome Institute"/>
            <person name="Ahrendt S."/>
            <person name="Riley R."/>
            <person name="Andreopoulos W."/>
            <person name="Labutti K."/>
            <person name="Pangilinan J."/>
            <person name="Ruiz-Duenas F.J."/>
            <person name="Barrasa J.M."/>
            <person name="Sanchez-Garcia M."/>
            <person name="Camarero S."/>
            <person name="Miyauchi S."/>
            <person name="Serrano A."/>
            <person name="Linde D."/>
            <person name="Babiker R."/>
            <person name="Drula E."/>
            <person name="Ayuso-Fernandez I."/>
            <person name="Pacheco R."/>
            <person name="Padilla G."/>
            <person name="Ferreira P."/>
            <person name="Barriuso J."/>
            <person name="Kellner H."/>
            <person name="Castanera R."/>
            <person name="Alfaro M."/>
            <person name="Ramirez L."/>
            <person name="Pisabarro A.G."/>
            <person name="Kuo A."/>
            <person name="Tritt A."/>
            <person name="Lipzen A."/>
            <person name="He G."/>
            <person name="Yan M."/>
            <person name="Ng V."/>
            <person name="Cullen D."/>
            <person name="Martin F."/>
            <person name="Rosso M.-N."/>
            <person name="Henrissat B."/>
            <person name="Hibbett D."/>
            <person name="Martinez A.T."/>
            <person name="Grigoriev I.V."/>
        </authorList>
    </citation>
    <scope>NUCLEOTIDE SEQUENCE</scope>
    <source>
        <strain evidence="1">ATCC 90797</strain>
    </source>
</reference>
<proteinExistence type="predicted"/>
<sequence length="480" mass="54179">MHNDLILRAWISRTIVDIESASTTFDKVPKVNIANFPDATLHFLMKREKDALRLEQQKPSQTNHRFRNTRDAEGNYIARALTYKGKFQREQEIEVTITTGSGANYVLTGTTARVDGQSARMVTDESLNSRNVTNIVSVGRDGPTLAQRQRANTLLRILQGEVGLIDNNPWIQNIFFYNGSTLVWPPDWHPPSSKQAPSNCNLDRLNLNPSQNTAIQAMLSTSSKDHIVVIQGPPGTGKTSVIANYVKTAIHSGYRGLWLVAQSNVAVKNIAEKLISYEFTDFRLLVSREFRHEWHEHLYQKIQSYVIQSDEFSEYLGVRLKGVQVILCTLSMLSNKHISRFTSSVPLQTLVVDEASQIEVGDYVSTFAKFPGLRKVCFIGDDKQLPPFGQEEIESLQSIFEVSHLREKTYLLDTQYRMPPQAGDFISAAVYDNLLKSNPLHPIYGNTPSCAFIHVDGQESFFNKSFQVFASVSFSHFHVC</sequence>
<dbReference type="CDD" id="cd17934">
    <property type="entry name" value="DEXXQc_Upf1-like"/>
    <property type="match status" value="1"/>
</dbReference>
<dbReference type="AlphaFoldDB" id="A0A9P6D9U0"/>
<dbReference type="GO" id="GO:0043139">
    <property type="term" value="F:5'-3' DNA helicase activity"/>
    <property type="evidence" value="ECO:0007669"/>
    <property type="project" value="TreeGrafter"/>
</dbReference>
<dbReference type="Proteomes" id="UP000807025">
    <property type="component" value="Unassembled WGS sequence"/>
</dbReference>
<keyword evidence="2" id="KW-1185">Reference proteome</keyword>
<dbReference type="Gene3D" id="3.40.50.300">
    <property type="entry name" value="P-loop containing nucleotide triphosphate hydrolases"/>
    <property type="match status" value="1"/>
</dbReference>
<name>A0A9P6D9U0_PLEER</name>
<evidence type="ECO:0000313" key="2">
    <source>
        <dbReference type="Proteomes" id="UP000807025"/>
    </source>
</evidence>
<keyword evidence="1" id="KW-0378">Hydrolase</keyword>
<dbReference type="EMBL" id="MU154550">
    <property type="protein sequence ID" value="KAF9496717.1"/>
    <property type="molecule type" value="Genomic_DNA"/>
</dbReference>
<organism evidence="1 2">
    <name type="scientific">Pleurotus eryngii</name>
    <name type="common">Boletus of the steppes</name>
    <dbReference type="NCBI Taxonomy" id="5323"/>
    <lineage>
        <taxon>Eukaryota</taxon>
        <taxon>Fungi</taxon>
        <taxon>Dikarya</taxon>
        <taxon>Basidiomycota</taxon>
        <taxon>Agaricomycotina</taxon>
        <taxon>Agaricomycetes</taxon>
        <taxon>Agaricomycetidae</taxon>
        <taxon>Agaricales</taxon>
        <taxon>Pleurotineae</taxon>
        <taxon>Pleurotaceae</taxon>
        <taxon>Pleurotus</taxon>
    </lineage>
</organism>
<dbReference type="OrthoDB" id="6513042at2759"/>
<accession>A0A9P6D9U0</accession>
<dbReference type="InterPro" id="IPR050534">
    <property type="entry name" value="Coronavir_polyprotein_1ab"/>
</dbReference>
<dbReference type="PANTHER" id="PTHR43788">
    <property type="entry name" value="DNA2/NAM7 HELICASE FAMILY MEMBER"/>
    <property type="match status" value="1"/>
</dbReference>
<protein>
    <submittedName>
        <fullName evidence="1">P-loop containing nucleoside triphosphate hydrolase protein</fullName>
    </submittedName>
</protein>
<dbReference type="PANTHER" id="PTHR43788:SF8">
    <property type="entry name" value="DNA-BINDING PROTEIN SMUBP-2"/>
    <property type="match status" value="1"/>
</dbReference>
<evidence type="ECO:0000313" key="1">
    <source>
        <dbReference type="EMBL" id="KAF9496717.1"/>
    </source>
</evidence>
<dbReference type="GO" id="GO:0016787">
    <property type="term" value="F:hydrolase activity"/>
    <property type="evidence" value="ECO:0007669"/>
    <property type="project" value="UniProtKB-KW"/>
</dbReference>
<dbReference type="Pfam" id="PF13245">
    <property type="entry name" value="AAA_19"/>
    <property type="match status" value="1"/>
</dbReference>
<gene>
    <name evidence="1" type="ORF">BDN71DRAFT_1389122</name>
</gene>